<protein>
    <submittedName>
        <fullName evidence="2">PEP-CTERM sorting domain-containing protein</fullName>
    </submittedName>
</protein>
<dbReference type="AlphaFoldDB" id="A0A9X2FDJ6"/>
<feature type="chain" id="PRO_5040993971" evidence="1">
    <location>
        <begin position="24"/>
        <end position="248"/>
    </location>
</feature>
<gene>
    <name evidence="2" type="ORF">NG895_19480</name>
</gene>
<dbReference type="EMBL" id="JAMXLR010000065">
    <property type="protein sequence ID" value="MCO6046087.1"/>
    <property type="molecule type" value="Genomic_DNA"/>
</dbReference>
<dbReference type="NCBIfam" id="TIGR02595">
    <property type="entry name" value="PEP_CTERM"/>
    <property type="match status" value="1"/>
</dbReference>
<comment type="caution">
    <text evidence="2">The sequence shown here is derived from an EMBL/GenBank/DDBJ whole genome shotgun (WGS) entry which is preliminary data.</text>
</comment>
<evidence type="ECO:0000313" key="2">
    <source>
        <dbReference type="EMBL" id="MCO6046087.1"/>
    </source>
</evidence>
<proteinExistence type="predicted"/>
<keyword evidence="1" id="KW-0732">Signal</keyword>
<evidence type="ECO:0000256" key="1">
    <source>
        <dbReference type="SAM" id="SignalP"/>
    </source>
</evidence>
<reference evidence="2" key="1">
    <citation type="submission" date="2022-06" db="EMBL/GenBank/DDBJ databases">
        <title>Aeoliella straminimaris, a novel planctomycete from sediments.</title>
        <authorList>
            <person name="Vitorino I.R."/>
            <person name="Lage O.M."/>
        </authorList>
    </citation>
    <scope>NUCLEOTIDE SEQUENCE</scope>
    <source>
        <strain evidence="2">ICT_H6.2</strain>
    </source>
</reference>
<name>A0A9X2FDJ6_9BACT</name>
<dbReference type="InterPro" id="IPR013424">
    <property type="entry name" value="Ice-binding_C"/>
</dbReference>
<accession>A0A9X2FDJ6</accession>
<keyword evidence="3" id="KW-1185">Reference proteome</keyword>
<dbReference type="RefSeq" id="WP_252854199.1">
    <property type="nucleotide sequence ID" value="NZ_JAMXLR010000065.1"/>
</dbReference>
<feature type="signal peptide" evidence="1">
    <location>
        <begin position="1"/>
        <end position="23"/>
    </location>
</feature>
<sequence length="248" mass="25474">MNRSTQFATLLLALCALPVAAFGQEEEHGHFDIFVGRPESGDKTLIGGAEVPDELNLTTRVFEADLETDAIAGNNFYTTTEPGMFNAGNSLPGLLGASNPTGAVGLVAGEAPSVLNTPVVLAGATSDLFYWDGTGDVAFVDSPANLVITQTGGVAGSDGSFHDHSFLDIDDPVSTALPSGGIYLAPLSLQLEGLAPSETAWVLLVTGEEFEGAVEAAEEYISGQLVPEPSSIALVLLAVAGGAAVLRR</sequence>
<evidence type="ECO:0000313" key="3">
    <source>
        <dbReference type="Proteomes" id="UP001155241"/>
    </source>
</evidence>
<organism evidence="2 3">
    <name type="scientific">Aeoliella straminimaris</name>
    <dbReference type="NCBI Taxonomy" id="2954799"/>
    <lineage>
        <taxon>Bacteria</taxon>
        <taxon>Pseudomonadati</taxon>
        <taxon>Planctomycetota</taxon>
        <taxon>Planctomycetia</taxon>
        <taxon>Pirellulales</taxon>
        <taxon>Lacipirellulaceae</taxon>
        <taxon>Aeoliella</taxon>
    </lineage>
</organism>
<dbReference type="Proteomes" id="UP001155241">
    <property type="component" value="Unassembled WGS sequence"/>
</dbReference>